<dbReference type="OrthoDB" id="3362246at2759"/>
<dbReference type="AlphaFoldDB" id="A0A5C3LUJ3"/>
<evidence type="ECO:0000256" key="1">
    <source>
        <dbReference type="SAM" id="SignalP"/>
    </source>
</evidence>
<evidence type="ECO:0008006" key="4">
    <source>
        <dbReference type="Google" id="ProtNLM"/>
    </source>
</evidence>
<dbReference type="STRING" id="68775.A0A5C3LUJ3"/>
<dbReference type="EMBL" id="ML213615">
    <property type="protein sequence ID" value="TFK36237.1"/>
    <property type="molecule type" value="Genomic_DNA"/>
</dbReference>
<dbReference type="PANTHER" id="PTHR37487:SF2">
    <property type="entry name" value="EXPRESSED PROTEIN"/>
    <property type="match status" value="1"/>
</dbReference>
<reference evidence="2 3" key="1">
    <citation type="journal article" date="2019" name="Nat. Ecol. Evol.">
        <title>Megaphylogeny resolves global patterns of mushroom evolution.</title>
        <authorList>
            <person name="Varga T."/>
            <person name="Krizsan K."/>
            <person name="Foldi C."/>
            <person name="Dima B."/>
            <person name="Sanchez-Garcia M."/>
            <person name="Sanchez-Ramirez S."/>
            <person name="Szollosi G.J."/>
            <person name="Szarkandi J.G."/>
            <person name="Papp V."/>
            <person name="Albert L."/>
            <person name="Andreopoulos W."/>
            <person name="Angelini C."/>
            <person name="Antonin V."/>
            <person name="Barry K.W."/>
            <person name="Bougher N.L."/>
            <person name="Buchanan P."/>
            <person name="Buyck B."/>
            <person name="Bense V."/>
            <person name="Catcheside P."/>
            <person name="Chovatia M."/>
            <person name="Cooper J."/>
            <person name="Damon W."/>
            <person name="Desjardin D."/>
            <person name="Finy P."/>
            <person name="Geml J."/>
            <person name="Haridas S."/>
            <person name="Hughes K."/>
            <person name="Justo A."/>
            <person name="Karasinski D."/>
            <person name="Kautmanova I."/>
            <person name="Kiss B."/>
            <person name="Kocsube S."/>
            <person name="Kotiranta H."/>
            <person name="LaButti K.M."/>
            <person name="Lechner B.E."/>
            <person name="Liimatainen K."/>
            <person name="Lipzen A."/>
            <person name="Lukacs Z."/>
            <person name="Mihaltcheva S."/>
            <person name="Morgado L.N."/>
            <person name="Niskanen T."/>
            <person name="Noordeloos M.E."/>
            <person name="Ohm R.A."/>
            <person name="Ortiz-Santana B."/>
            <person name="Ovrebo C."/>
            <person name="Racz N."/>
            <person name="Riley R."/>
            <person name="Savchenko A."/>
            <person name="Shiryaev A."/>
            <person name="Soop K."/>
            <person name="Spirin V."/>
            <person name="Szebenyi C."/>
            <person name="Tomsovsky M."/>
            <person name="Tulloss R.E."/>
            <person name="Uehling J."/>
            <person name="Grigoriev I.V."/>
            <person name="Vagvolgyi C."/>
            <person name="Papp T."/>
            <person name="Martin F.M."/>
            <person name="Miettinen O."/>
            <person name="Hibbett D.S."/>
            <person name="Nagy L.G."/>
        </authorList>
    </citation>
    <scope>NUCLEOTIDE SEQUENCE [LARGE SCALE GENOMIC DNA]</scope>
    <source>
        <strain evidence="2 3">CBS 166.37</strain>
    </source>
</reference>
<dbReference type="PANTHER" id="PTHR37487">
    <property type="entry name" value="CHROMOSOME 1, WHOLE GENOME SHOTGUN SEQUENCE"/>
    <property type="match status" value="1"/>
</dbReference>
<name>A0A5C3LUJ3_9AGAR</name>
<keyword evidence="3" id="KW-1185">Reference proteome</keyword>
<proteinExistence type="predicted"/>
<keyword evidence="1" id="KW-0732">Signal</keyword>
<protein>
    <recommendedName>
        <fullName evidence="4">Ser-Thr-rich glycosyl-phosphatidyl-inositol-anchored membrane family-domain-containing protein</fullName>
    </recommendedName>
</protein>
<feature type="signal peptide" evidence="1">
    <location>
        <begin position="1"/>
        <end position="17"/>
    </location>
</feature>
<gene>
    <name evidence="2" type="ORF">BDQ12DRAFT_634245</name>
</gene>
<feature type="chain" id="PRO_5023112966" description="Ser-Thr-rich glycosyl-phosphatidyl-inositol-anchored membrane family-domain-containing protein" evidence="1">
    <location>
        <begin position="18"/>
        <end position="110"/>
    </location>
</feature>
<accession>A0A5C3LUJ3</accession>
<dbReference type="Proteomes" id="UP000308652">
    <property type="component" value="Unassembled WGS sequence"/>
</dbReference>
<evidence type="ECO:0000313" key="2">
    <source>
        <dbReference type="EMBL" id="TFK36237.1"/>
    </source>
</evidence>
<organism evidence="2 3">
    <name type="scientific">Crucibulum laeve</name>
    <dbReference type="NCBI Taxonomy" id="68775"/>
    <lineage>
        <taxon>Eukaryota</taxon>
        <taxon>Fungi</taxon>
        <taxon>Dikarya</taxon>
        <taxon>Basidiomycota</taxon>
        <taxon>Agaricomycotina</taxon>
        <taxon>Agaricomycetes</taxon>
        <taxon>Agaricomycetidae</taxon>
        <taxon>Agaricales</taxon>
        <taxon>Agaricineae</taxon>
        <taxon>Nidulariaceae</taxon>
        <taxon>Crucibulum</taxon>
    </lineage>
</organism>
<sequence length="110" mass="11157">MKFTLAALALAISGASAALIINTPVSAVVCKPLLITWSGGYAPFFLVVVPGNNPSGPALRNFGAQPGHSFTWVVNEPAGTSVGLLLKDSTGAIAQSAPFTIQPSSDTSCL</sequence>
<evidence type="ECO:0000313" key="3">
    <source>
        <dbReference type="Proteomes" id="UP000308652"/>
    </source>
</evidence>